<dbReference type="OrthoDB" id="427030at2759"/>
<comment type="similarity">
    <text evidence="2">Belongs to the krueppel C2H2-type zinc-finger protein family.</text>
</comment>
<dbReference type="Pfam" id="PF00096">
    <property type="entry name" value="zf-C2H2"/>
    <property type="match status" value="3"/>
</dbReference>
<comment type="subcellular location">
    <subcellularLocation>
        <location evidence="1">Nucleus</location>
    </subcellularLocation>
</comment>
<dbReference type="PROSITE" id="PS00028">
    <property type="entry name" value="ZINC_FINGER_C2H2_1"/>
    <property type="match status" value="4"/>
</dbReference>
<keyword evidence="5 9" id="KW-0863">Zinc-finger</keyword>
<dbReference type="FunFam" id="3.30.160.60:FF:000295">
    <property type="entry name" value="zinc finger protein 19"/>
    <property type="match status" value="1"/>
</dbReference>
<evidence type="ECO:0000313" key="11">
    <source>
        <dbReference type="EMBL" id="KAG9228866.1"/>
    </source>
</evidence>
<dbReference type="InterPro" id="IPR013087">
    <property type="entry name" value="Znf_C2H2_type"/>
</dbReference>
<dbReference type="GO" id="GO:0000981">
    <property type="term" value="F:DNA-binding transcription factor activity, RNA polymerase II-specific"/>
    <property type="evidence" value="ECO:0007669"/>
    <property type="project" value="UniProtKB-ARBA"/>
</dbReference>
<dbReference type="PANTHER" id="PTHR23235:SF142">
    <property type="entry name" value="ZINC FINGER PROTEIN 384"/>
    <property type="match status" value="1"/>
</dbReference>
<dbReference type="InterPro" id="IPR036236">
    <property type="entry name" value="Znf_C2H2_sf"/>
</dbReference>
<keyword evidence="8" id="KW-0539">Nucleus</keyword>
<feature type="non-terminal residue" evidence="11">
    <location>
        <position position="162"/>
    </location>
</feature>
<reference evidence="11" key="1">
    <citation type="journal article" date="2021" name="IMA Fungus">
        <title>Genomic characterization of three marine fungi, including Emericellopsis atlantica sp. nov. with signatures of a generalist lifestyle and marine biomass degradation.</title>
        <authorList>
            <person name="Hagestad O.C."/>
            <person name="Hou L."/>
            <person name="Andersen J.H."/>
            <person name="Hansen E.H."/>
            <person name="Altermark B."/>
            <person name="Li C."/>
            <person name="Kuhnert E."/>
            <person name="Cox R.J."/>
            <person name="Crous P.W."/>
            <person name="Spatafora J.W."/>
            <person name="Lail K."/>
            <person name="Amirebrahimi M."/>
            <person name="Lipzen A."/>
            <person name="Pangilinan J."/>
            <person name="Andreopoulos W."/>
            <person name="Hayes R.D."/>
            <person name="Ng V."/>
            <person name="Grigoriev I.V."/>
            <person name="Jackson S.A."/>
            <person name="Sutton T.D.S."/>
            <person name="Dobson A.D.W."/>
            <person name="Rama T."/>
        </authorList>
    </citation>
    <scope>NUCLEOTIDE SEQUENCE</scope>
    <source>
        <strain evidence="11">TRa018bII</strain>
    </source>
</reference>
<name>A0A9P7Y8T2_9HELO</name>
<evidence type="ECO:0000256" key="9">
    <source>
        <dbReference type="PROSITE-ProRule" id="PRU00042"/>
    </source>
</evidence>
<evidence type="ECO:0000256" key="4">
    <source>
        <dbReference type="ARBA" id="ARBA00022737"/>
    </source>
</evidence>
<protein>
    <recommendedName>
        <fullName evidence="10">C2H2-type domain-containing protein</fullName>
    </recommendedName>
</protein>
<feature type="domain" description="C2H2-type" evidence="10">
    <location>
        <begin position="2"/>
        <end position="31"/>
    </location>
</feature>
<feature type="domain" description="C2H2-type" evidence="10">
    <location>
        <begin position="62"/>
        <end position="89"/>
    </location>
</feature>
<evidence type="ECO:0000259" key="10">
    <source>
        <dbReference type="PROSITE" id="PS50157"/>
    </source>
</evidence>
<dbReference type="GO" id="GO:0008270">
    <property type="term" value="F:zinc ion binding"/>
    <property type="evidence" value="ECO:0007669"/>
    <property type="project" value="UniProtKB-KW"/>
</dbReference>
<evidence type="ECO:0000256" key="7">
    <source>
        <dbReference type="ARBA" id="ARBA00023125"/>
    </source>
</evidence>
<comment type="caution">
    <text evidence="11">The sequence shown here is derived from an EMBL/GenBank/DDBJ whole genome shotgun (WGS) entry which is preliminary data.</text>
</comment>
<dbReference type="EMBL" id="MU251849">
    <property type="protein sequence ID" value="KAG9228866.1"/>
    <property type="molecule type" value="Genomic_DNA"/>
</dbReference>
<dbReference type="SMART" id="SM00355">
    <property type="entry name" value="ZnF_C2H2"/>
    <property type="match status" value="4"/>
</dbReference>
<proteinExistence type="inferred from homology"/>
<evidence type="ECO:0000256" key="6">
    <source>
        <dbReference type="ARBA" id="ARBA00022833"/>
    </source>
</evidence>
<dbReference type="GO" id="GO:0000978">
    <property type="term" value="F:RNA polymerase II cis-regulatory region sequence-specific DNA binding"/>
    <property type="evidence" value="ECO:0007669"/>
    <property type="project" value="TreeGrafter"/>
</dbReference>
<dbReference type="FunFam" id="3.30.160.60:FF:000663">
    <property type="entry name" value="Zinc finger protein 45"/>
    <property type="match status" value="1"/>
</dbReference>
<dbReference type="PANTHER" id="PTHR23235">
    <property type="entry name" value="KRUEPPEL-LIKE TRANSCRIPTION FACTOR"/>
    <property type="match status" value="1"/>
</dbReference>
<dbReference type="PROSITE" id="PS50157">
    <property type="entry name" value="ZINC_FINGER_C2H2_2"/>
    <property type="match status" value="4"/>
</dbReference>
<evidence type="ECO:0000256" key="3">
    <source>
        <dbReference type="ARBA" id="ARBA00022723"/>
    </source>
</evidence>
<evidence type="ECO:0000256" key="8">
    <source>
        <dbReference type="ARBA" id="ARBA00023242"/>
    </source>
</evidence>
<dbReference type="SUPFAM" id="SSF57667">
    <property type="entry name" value="beta-beta-alpha zinc fingers"/>
    <property type="match status" value="2"/>
</dbReference>
<keyword evidence="4" id="KW-0677">Repeat</keyword>
<feature type="domain" description="C2H2-type" evidence="10">
    <location>
        <begin position="32"/>
        <end position="61"/>
    </location>
</feature>
<sequence>RYPCRVENCTKTFAQKTTLGIHERTHTGEKPFICDEPGCGLGFSQFSNLTAHQRRHTGERPYQCDKCGKTFSQHGNLSAHRVVHEETRPFRCRLDHCCKQFTQRGNLKTHQNKMHTSTVRALTAKFASVKDGNDVLAADKKTWEYFTSLYKNGNSGGRGRRK</sequence>
<keyword evidence="3" id="KW-0479">Metal-binding</keyword>
<gene>
    <name evidence="11" type="ORF">BJ875DRAFT_341238</name>
</gene>
<dbReference type="Proteomes" id="UP000824998">
    <property type="component" value="Unassembled WGS sequence"/>
</dbReference>
<feature type="domain" description="C2H2-type" evidence="10">
    <location>
        <begin position="90"/>
        <end position="120"/>
    </location>
</feature>
<dbReference type="Gene3D" id="3.30.160.60">
    <property type="entry name" value="Classic Zinc Finger"/>
    <property type="match status" value="4"/>
</dbReference>
<evidence type="ECO:0000256" key="1">
    <source>
        <dbReference type="ARBA" id="ARBA00004123"/>
    </source>
</evidence>
<evidence type="ECO:0000256" key="5">
    <source>
        <dbReference type="ARBA" id="ARBA00022771"/>
    </source>
</evidence>
<evidence type="ECO:0000256" key="2">
    <source>
        <dbReference type="ARBA" id="ARBA00006991"/>
    </source>
</evidence>
<feature type="non-terminal residue" evidence="11">
    <location>
        <position position="1"/>
    </location>
</feature>
<dbReference type="FunFam" id="3.30.160.60:FF:000072">
    <property type="entry name" value="zinc finger protein 143 isoform X1"/>
    <property type="match status" value="1"/>
</dbReference>
<dbReference type="AlphaFoldDB" id="A0A9P7Y8T2"/>
<keyword evidence="12" id="KW-1185">Reference proteome</keyword>
<organism evidence="11 12">
    <name type="scientific">Amylocarpus encephaloides</name>
    <dbReference type="NCBI Taxonomy" id="45428"/>
    <lineage>
        <taxon>Eukaryota</taxon>
        <taxon>Fungi</taxon>
        <taxon>Dikarya</taxon>
        <taxon>Ascomycota</taxon>
        <taxon>Pezizomycotina</taxon>
        <taxon>Leotiomycetes</taxon>
        <taxon>Helotiales</taxon>
        <taxon>Helotiales incertae sedis</taxon>
        <taxon>Amylocarpus</taxon>
    </lineage>
</organism>
<keyword evidence="6" id="KW-0862">Zinc</keyword>
<keyword evidence="7" id="KW-0238">DNA-binding</keyword>
<evidence type="ECO:0000313" key="12">
    <source>
        <dbReference type="Proteomes" id="UP000824998"/>
    </source>
</evidence>
<dbReference type="GO" id="GO:0005634">
    <property type="term" value="C:nucleus"/>
    <property type="evidence" value="ECO:0007669"/>
    <property type="project" value="UniProtKB-SubCell"/>
</dbReference>
<accession>A0A9P7Y8T2</accession>